<dbReference type="STRING" id="1160509.A0A3N4J079"/>
<dbReference type="GO" id="GO:0016075">
    <property type="term" value="P:rRNA catabolic process"/>
    <property type="evidence" value="ECO:0007669"/>
    <property type="project" value="TreeGrafter"/>
</dbReference>
<dbReference type="GO" id="GO:0035925">
    <property type="term" value="F:mRNA 3'-UTR AU-rich region binding"/>
    <property type="evidence" value="ECO:0007669"/>
    <property type="project" value="TreeGrafter"/>
</dbReference>
<dbReference type="GO" id="GO:0034476">
    <property type="term" value="P:U5 snRNA 3'-end processing"/>
    <property type="evidence" value="ECO:0007669"/>
    <property type="project" value="TreeGrafter"/>
</dbReference>
<dbReference type="InterPro" id="IPR020568">
    <property type="entry name" value="Ribosomal_Su5_D2-typ_SF"/>
</dbReference>
<dbReference type="Proteomes" id="UP000275078">
    <property type="component" value="Unassembled WGS sequence"/>
</dbReference>
<dbReference type="GO" id="GO:0071028">
    <property type="term" value="P:nuclear mRNA surveillance"/>
    <property type="evidence" value="ECO:0007669"/>
    <property type="project" value="TreeGrafter"/>
</dbReference>
<keyword evidence="5" id="KW-0698">rRNA processing</keyword>
<dbReference type="GO" id="GO:0000177">
    <property type="term" value="C:cytoplasmic exosome (RNase complex)"/>
    <property type="evidence" value="ECO:0007669"/>
    <property type="project" value="TreeGrafter"/>
</dbReference>
<sequence length="354" mass="38672">MSGLTQSAPAVKSDVQPLSFPPSLFQRIDPPLYLFRHLTTPTTKARPSGRSPSTARQPTLHTAALSHAQGSAVVRVGDTAVVAGVRAEILPLIQKGESKITITPSEDAKRGGFSNISDVEIDAELIKNHCLIVPNIELGTGCSPKFHAGPPGDYAQSVVERWREWLVDVIGVVPVSTLEIHSEDGELGEDGKKMAYAYWVLYIDVLAISLDGGLLEAGWAAIMAALRTTWLPKAYWDKDLATVVADKGSKRPLELRDIGFCSSYAVFRSKEDAMEEDVDMENQKDAQERCWVLADADEFEEGVCEERVLVLRRKSGKVAKLEMGGGRGGEAIVRECLRLSQDRVKTWEKLVGGS</sequence>
<dbReference type="SUPFAM" id="SSF54211">
    <property type="entry name" value="Ribosomal protein S5 domain 2-like"/>
    <property type="match status" value="1"/>
</dbReference>
<dbReference type="GO" id="GO:0071038">
    <property type="term" value="P:TRAMP-dependent tRNA surveillance pathway"/>
    <property type="evidence" value="ECO:0007669"/>
    <property type="project" value="TreeGrafter"/>
</dbReference>
<dbReference type="GO" id="GO:0005730">
    <property type="term" value="C:nucleolus"/>
    <property type="evidence" value="ECO:0007669"/>
    <property type="project" value="UniProtKB-SubCell"/>
</dbReference>
<dbReference type="InterPro" id="IPR027408">
    <property type="entry name" value="PNPase/RNase_PH_dom_sf"/>
</dbReference>
<keyword evidence="8" id="KW-0539">Nucleus</keyword>
<dbReference type="AlphaFoldDB" id="A0A3N4J079"/>
<evidence type="ECO:0000256" key="3">
    <source>
        <dbReference type="ARBA" id="ARBA00006678"/>
    </source>
</evidence>
<keyword evidence="6" id="KW-0271">Exosome</keyword>
<accession>A0A3N4J079</accession>
<organism evidence="11 12">
    <name type="scientific">Ascobolus immersus RN42</name>
    <dbReference type="NCBI Taxonomy" id="1160509"/>
    <lineage>
        <taxon>Eukaryota</taxon>
        <taxon>Fungi</taxon>
        <taxon>Dikarya</taxon>
        <taxon>Ascomycota</taxon>
        <taxon>Pezizomycotina</taxon>
        <taxon>Pezizomycetes</taxon>
        <taxon>Pezizales</taxon>
        <taxon>Ascobolaceae</taxon>
        <taxon>Ascobolus</taxon>
    </lineage>
</organism>
<evidence type="ECO:0000256" key="2">
    <source>
        <dbReference type="ARBA" id="ARBA00004604"/>
    </source>
</evidence>
<dbReference type="SUPFAM" id="SSF55666">
    <property type="entry name" value="Ribonuclease PH domain 2-like"/>
    <property type="match status" value="1"/>
</dbReference>
<dbReference type="GO" id="GO:0034473">
    <property type="term" value="P:U1 snRNA 3'-end processing"/>
    <property type="evidence" value="ECO:0007669"/>
    <property type="project" value="TreeGrafter"/>
</dbReference>
<dbReference type="GO" id="GO:0000176">
    <property type="term" value="C:nuclear exosome (RNase complex)"/>
    <property type="evidence" value="ECO:0007669"/>
    <property type="project" value="TreeGrafter"/>
</dbReference>
<dbReference type="PANTHER" id="PTHR11097:SF9">
    <property type="entry name" value="EXOSOME COMPLEX COMPONENT RRP43"/>
    <property type="match status" value="1"/>
</dbReference>
<feature type="domain" description="Exoribonuclease phosphorolytic" evidence="10">
    <location>
        <begin position="56"/>
        <end position="231"/>
    </location>
</feature>
<evidence type="ECO:0000256" key="4">
    <source>
        <dbReference type="ARBA" id="ARBA00022490"/>
    </source>
</evidence>
<comment type="similarity">
    <text evidence="3">Belongs to the RNase PH family.</text>
</comment>
<evidence type="ECO:0000256" key="8">
    <source>
        <dbReference type="ARBA" id="ARBA00023242"/>
    </source>
</evidence>
<keyword evidence="4" id="KW-0963">Cytoplasm</keyword>
<keyword evidence="12" id="KW-1185">Reference proteome</keyword>
<evidence type="ECO:0000256" key="6">
    <source>
        <dbReference type="ARBA" id="ARBA00022835"/>
    </source>
</evidence>
<proteinExistence type="inferred from homology"/>
<name>A0A3N4J079_ASCIM</name>
<gene>
    <name evidence="11" type="ORF">BJ508DRAFT_410807</name>
</gene>
<comment type="subcellular location">
    <subcellularLocation>
        <location evidence="1">Cytoplasm</location>
    </subcellularLocation>
    <subcellularLocation>
        <location evidence="2">Nucleus</location>
        <location evidence="2">Nucleolus</location>
    </subcellularLocation>
</comment>
<dbReference type="Gene3D" id="3.30.230.70">
    <property type="entry name" value="GHMP Kinase, N-terminal domain"/>
    <property type="match status" value="1"/>
</dbReference>
<dbReference type="GO" id="GO:0000467">
    <property type="term" value="P:exonucleolytic trimming to generate mature 3'-end of 5.8S rRNA from tricistronic rRNA transcript (SSU-rRNA, 5.8S rRNA, LSU-rRNA)"/>
    <property type="evidence" value="ECO:0007669"/>
    <property type="project" value="TreeGrafter"/>
</dbReference>
<dbReference type="Pfam" id="PF01138">
    <property type="entry name" value="RNase_PH"/>
    <property type="match status" value="1"/>
</dbReference>
<protein>
    <recommendedName>
        <fullName evidence="9">Ribosomal RNA-processing protein 43</fullName>
    </recommendedName>
</protein>
<evidence type="ECO:0000313" key="11">
    <source>
        <dbReference type="EMBL" id="RPA87294.1"/>
    </source>
</evidence>
<dbReference type="GO" id="GO:0034475">
    <property type="term" value="P:U4 snRNA 3'-end processing"/>
    <property type="evidence" value="ECO:0007669"/>
    <property type="project" value="TreeGrafter"/>
</dbReference>
<dbReference type="InterPro" id="IPR050590">
    <property type="entry name" value="Exosome_comp_Rrp42_subfam"/>
</dbReference>
<evidence type="ECO:0000256" key="1">
    <source>
        <dbReference type="ARBA" id="ARBA00004496"/>
    </source>
</evidence>
<evidence type="ECO:0000256" key="9">
    <source>
        <dbReference type="ARBA" id="ARBA00030617"/>
    </source>
</evidence>
<dbReference type="InterPro" id="IPR001247">
    <property type="entry name" value="ExoRNase_PH_dom1"/>
</dbReference>
<evidence type="ECO:0000256" key="7">
    <source>
        <dbReference type="ARBA" id="ARBA00022884"/>
    </source>
</evidence>
<evidence type="ECO:0000313" key="12">
    <source>
        <dbReference type="Proteomes" id="UP000275078"/>
    </source>
</evidence>
<evidence type="ECO:0000256" key="5">
    <source>
        <dbReference type="ARBA" id="ARBA00022552"/>
    </source>
</evidence>
<dbReference type="PANTHER" id="PTHR11097">
    <property type="entry name" value="EXOSOME COMPLEX EXONUCLEASE RIBOSOMAL RNA PROCESSING PROTEIN"/>
    <property type="match status" value="1"/>
</dbReference>
<evidence type="ECO:0000259" key="10">
    <source>
        <dbReference type="Pfam" id="PF01138"/>
    </source>
</evidence>
<dbReference type="EMBL" id="ML119647">
    <property type="protein sequence ID" value="RPA87294.1"/>
    <property type="molecule type" value="Genomic_DNA"/>
</dbReference>
<keyword evidence="7" id="KW-0694">RNA-binding</keyword>
<dbReference type="OrthoDB" id="45882at2759"/>
<reference evidence="11 12" key="1">
    <citation type="journal article" date="2018" name="Nat. Ecol. Evol.">
        <title>Pezizomycetes genomes reveal the molecular basis of ectomycorrhizal truffle lifestyle.</title>
        <authorList>
            <person name="Murat C."/>
            <person name="Payen T."/>
            <person name="Noel B."/>
            <person name="Kuo A."/>
            <person name="Morin E."/>
            <person name="Chen J."/>
            <person name="Kohler A."/>
            <person name="Krizsan K."/>
            <person name="Balestrini R."/>
            <person name="Da Silva C."/>
            <person name="Montanini B."/>
            <person name="Hainaut M."/>
            <person name="Levati E."/>
            <person name="Barry K.W."/>
            <person name="Belfiori B."/>
            <person name="Cichocki N."/>
            <person name="Clum A."/>
            <person name="Dockter R.B."/>
            <person name="Fauchery L."/>
            <person name="Guy J."/>
            <person name="Iotti M."/>
            <person name="Le Tacon F."/>
            <person name="Lindquist E.A."/>
            <person name="Lipzen A."/>
            <person name="Malagnac F."/>
            <person name="Mello A."/>
            <person name="Molinier V."/>
            <person name="Miyauchi S."/>
            <person name="Poulain J."/>
            <person name="Riccioni C."/>
            <person name="Rubini A."/>
            <person name="Sitrit Y."/>
            <person name="Splivallo R."/>
            <person name="Traeger S."/>
            <person name="Wang M."/>
            <person name="Zifcakova L."/>
            <person name="Wipf D."/>
            <person name="Zambonelli A."/>
            <person name="Paolocci F."/>
            <person name="Nowrousian M."/>
            <person name="Ottonello S."/>
            <person name="Baldrian P."/>
            <person name="Spatafora J.W."/>
            <person name="Henrissat B."/>
            <person name="Nagy L.G."/>
            <person name="Aury J.M."/>
            <person name="Wincker P."/>
            <person name="Grigoriev I.V."/>
            <person name="Bonfante P."/>
            <person name="Martin F.M."/>
        </authorList>
    </citation>
    <scope>NUCLEOTIDE SEQUENCE [LARGE SCALE GENOMIC DNA]</scope>
    <source>
        <strain evidence="11 12">RN42</strain>
    </source>
</reference>
<dbReference type="GO" id="GO:0071035">
    <property type="term" value="P:nuclear polyadenylation-dependent rRNA catabolic process"/>
    <property type="evidence" value="ECO:0007669"/>
    <property type="project" value="TreeGrafter"/>
</dbReference>
<dbReference type="InterPro" id="IPR036345">
    <property type="entry name" value="ExoRNase_PH_dom2_sf"/>
</dbReference>